<protein>
    <submittedName>
        <fullName evidence="2">Uncharacterized protein</fullName>
    </submittedName>
</protein>
<keyword evidence="1" id="KW-0472">Membrane</keyword>
<organism evidence="2 3">
    <name type="scientific">Escherichia coli</name>
    <dbReference type="NCBI Taxonomy" id="562"/>
    <lineage>
        <taxon>Bacteria</taxon>
        <taxon>Pseudomonadati</taxon>
        <taxon>Pseudomonadota</taxon>
        <taxon>Gammaproteobacteria</taxon>
        <taxon>Enterobacterales</taxon>
        <taxon>Enterobacteriaceae</taxon>
        <taxon>Escherichia</taxon>
    </lineage>
</organism>
<feature type="transmembrane region" description="Helical" evidence="1">
    <location>
        <begin position="98"/>
        <end position="118"/>
    </location>
</feature>
<feature type="transmembrane region" description="Helical" evidence="1">
    <location>
        <begin position="45"/>
        <end position="63"/>
    </location>
</feature>
<proteinExistence type="predicted"/>
<dbReference type="Proteomes" id="UP000288459">
    <property type="component" value="Unassembled WGS sequence"/>
</dbReference>
<sequence>MWIHFLNRLLIHTYNILFKVSIVFQEVKMINKVINRLTMNKAFKLIIFVLLEAPILLLLLGNMHNVPLFNFFMRGAYSGAFTDTGDNFYTPTNLINDFYSGSMHFYLIISVLIVAKLIHSRYGKKIDAFLRRFS</sequence>
<dbReference type="AlphaFoldDB" id="A0A8B3M9N7"/>
<dbReference type="EMBL" id="NPIM01000125">
    <property type="protein sequence ID" value="RVE13402.1"/>
    <property type="molecule type" value="Genomic_DNA"/>
</dbReference>
<keyword evidence="1" id="KW-1133">Transmembrane helix</keyword>
<gene>
    <name evidence="2" type="ORF">CIG67_11165</name>
</gene>
<comment type="caution">
    <text evidence="2">The sequence shown here is derived from an EMBL/GenBank/DDBJ whole genome shotgun (WGS) entry which is preliminary data.</text>
</comment>
<accession>A0A8B3M9N7</accession>
<evidence type="ECO:0000313" key="3">
    <source>
        <dbReference type="Proteomes" id="UP000288459"/>
    </source>
</evidence>
<name>A0A8B3M9N7_ECOLX</name>
<keyword evidence="1" id="KW-0812">Transmembrane</keyword>
<evidence type="ECO:0000313" key="2">
    <source>
        <dbReference type="EMBL" id="RVE13402.1"/>
    </source>
</evidence>
<reference evidence="2 3" key="1">
    <citation type="submission" date="2017-08" db="EMBL/GenBank/DDBJ databases">
        <title>Sequencing of Escherichia coli CCPM 6219.</title>
        <authorList>
            <person name="Liu S.-L."/>
            <person name="Zhou Y.-J."/>
            <person name="Zhao M.-F."/>
        </authorList>
    </citation>
    <scope>NUCLEOTIDE SEQUENCE [LARGE SCALE GENOMIC DNA]</scope>
    <source>
        <strain evidence="2 3">CCPM 6219</strain>
    </source>
</reference>
<evidence type="ECO:0000256" key="1">
    <source>
        <dbReference type="SAM" id="Phobius"/>
    </source>
</evidence>
<feature type="transmembrane region" description="Helical" evidence="1">
    <location>
        <begin position="6"/>
        <end position="24"/>
    </location>
</feature>